<feature type="compositionally biased region" description="Basic and acidic residues" evidence="1">
    <location>
        <begin position="373"/>
        <end position="385"/>
    </location>
</feature>
<dbReference type="InterPro" id="IPR040025">
    <property type="entry name" value="Znf622/Rei1/Reh1"/>
</dbReference>
<organism evidence="3 4">
    <name type="scientific">Seiridium cardinale</name>
    <dbReference type="NCBI Taxonomy" id="138064"/>
    <lineage>
        <taxon>Eukaryota</taxon>
        <taxon>Fungi</taxon>
        <taxon>Dikarya</taxon>
        <taxon>Ascomycota</taxon>
        <taxon>Pezizomycotina</taxon>
        <taxon>Sordariomycetes</taxon>
        <taxon>Xylariomycetidae</taxon>
        <taxon>Amphisphaeriales</taxon>
        <taxon>Sporocadaceae</taxon>
        <taxon>Seiridium</taxon>
    </lineage>
</organism>
<comment type="caution">
    <text evidence="3">The sequence shown here is derived from an EMBL/GenBank/DDBJ whole genome shotgun (WGS) entry which is preliminary data.</text>
</comment>
<reference evidence="3 4" key="1">
    <citation type="submission" date="2024-02" db="EMBL/GenBank/DDBJ databases">
        <title>First draft genome assembly of two strains of Seiridium cardinale.</title>
        <authorList>
            <person name="Emiliani G."/>
            <person name="Scali E."/>
        </authorList>
    </citation>
    <scope>NUCLEOTIDE SEQUENCE [LARGE SCALE GENOMIC DNA]</scope>
    <source>
        <strain evidence="3 4">BM-138-000479</strain>
    </source>
</reference>
<dbReference type="InterPro" id="IPR041661">
    <property type="entry name" value="ZN622/Rei1/Reh1_Znf-C2H2"/>
</dbReference>
<dbReference type="Proteomes" id="UP001465668">
    <property type="component" value="Unassembled WGS sequence"/>
</dbReference>
<keyword evidence="4" id="KW-1185">Reference proteome</keyword>
<keyword evidence="3" id="KW-0862">Zinc</keyword>
<accession>A0ABR2XQK9</accession>
<dbReference type="PANTHER" id="PTHR13182">
    <property type="entry name" value="ZINC FINGER PROTEIN 622"/>
    <property type="match status" value="1"/>
</dbReference>
<evidence type="ECO:0000313" key="3">
    <source>
        <dbReference type="EMBL" id="KAK9775985.1"/>
    </source>
</evidence>
<evidence type="ECO:0000256" key="1">
    <source>
        <dbReference type="SAM" id="MobiDB-lite"/>
    </source>
</evidence>
<feature type="region of interest" description="Disordered" evidence="1">
    <location>
        <begin position="212"/>
        <end position="311"/>
    </location>
</feature>
<dbReference type="SUPFAM" id="SSF57667">
    <property type="entry name" value="beta-beta-alpha zinc fingers"/>
    <property type="match status" value="1"/>
</dbReference>
<evidence type="ECO:0000313" key="4">
    <source>
        <dbReference type="Proteomes" id="UP001465668"/>
    </source>
</evidence>
<sequence>MVCCASRPAIVIQDGLGNISEASRHKAEGAKSAGVERVRGKRQERGIKQFVVGVAMPTETAEDARQDFALPNAPAKRAILGGATSISGDGSGASDSPARLLSTSNNQPPFVAEQCLFCNKNSEDFESNTLHMQTSHGLFIPDKQHLIVDLEVLIEYMHLVIYGHHECICCGTQRNSTLAVQQHMVGKIHCRFDIATEDSEFADFWDFSDLDSEEAESSDGSSSGNERTRRKGIEGAVQPDEGSLRLTSGKLISKNSASQQHQRRTEARKQRAAIEAANQTASQADDSVSSTALVSASSNAPSSITRSERREQAFTTQLARLGDNDRRSLMHLPASEQRAILATQQKQADKMDRLERRYRSRIAPPVRTPKRNVCGDHVSDLHSWN</sequence>
<protein>
    <submittedName>
        <fullName evidence="3">C2H2 type zinc-finger-domain-containing protein</fullName>
    </submittedName>
</protein>
<keyword evidence="3" id="KW-0863">Zinc-finger</keyword>
<feature type="region of interest" description="Disordered" evidence="1">
    <location>
        <begin position="366"/>
        <end position="385"/>
    </location>
</feature>
<name>A0ABR2XQK9_9PEZI</name>
<keyword evidence="3" id="KW-0479">Metal-binding</keyword>
<dbReference type="InterPro" id="IPR036236">
    <property type="entry name" value="Znf_C2H2_sf"/>
</dbReference>
<feature type="compositionally biased region" description="Low complexity" evidence="1">
    <location>
        <begin position="284"/>
        <end position="300"/>
    </location>
</feature>
<feature type="domain" description="ZN622/Rei1/Reh1 zinc finger C2H2-type" evidence="2">
    <location>
        <begin position="114"/>
        <end position="209"/>
    </location>
</feature>
<dbReference type="GO" id="GO:0008270">
    <property type="term" value="F:zinc ion binding"/>
    <property type="evidence" value="ECO:0007669"/>
    <property type="project" value="UniProtKB-KW"/>
</dbReference>
<dbReference type="EMBL" id="JARVKM010000030">
    <property type="protein sequence ID" value="KAK9775985.1"/>
    <property type="molecule type" value="Genomic_DNA"/>
</dbReference>
<dbReference type="PANTHER" id="PTHR13182:SF8">
    <property type="entry name" value="CYTOPLASMIC 60S SUBUNIT BIOGENESIS FACTOR ZNF622"/>
    <property type="match status" value="1"/>
</dbReference>
<dbReference type="Pfam" id="PF12756">
    <property type="entry name" value="zf-C2H2_2"/>
    <property type="match status" value="1"/>
</dbReference>
<gene>
    <name evidence="3" type="ORF">SCAR479_07205</name>
</gene>
<proteinExistence type="predicted"/>
<evidence type="ECO:0000259" key="2">
    <source>
        <dbReference type="Pfam" id="PF12756"/>
    </source>
</evidence>